<evidence type="ECO:0000313" key="2">
    <source>
        <dbReference type="Proteomes" id="UP000236319"/>
    </source>
</evidence>
<keyword evidence="1" id="KW-0378">Hydrolase</keyword>
<protein>
    <submittedName>
        <fullName evidence="1">Zn-dependent protease, putative</fullName>
    </submittedName>
</protein>
<sequence>MRFLVQDFVAHEDMLAHDLKHPFNAERHYHHIPQHFGIGQRLRLAIRVIVKQILDYRRRAGITAECRGIICVRGSGAFDQGSGAAVAGQILVCPDIGRSVD</sequence>
<dbReference type="GeneID" id="39877101"/>
<reference evidence="1 2" key="1">
    <citation type="journal article" date="2017" name="BMC Genomics">
        <title>Whole-genome assembly of Babesia ovata and comparative genomics between closely related pathogens.</title>
        <authorList>
            <person name="Yamagishi J."/>
            <person name="Asada M."/>
            <person name="Hakimi H."/>
            <person name="Tanaka T.Q."/>
            <person name="Sugimoto C."/>
            <person name="Kawazu S."/>
        </authorList>
    </citation>
    <scope>NUCLEOTIDE SEQUENCE [LARGE SCALE GENOMIC DNA]</scope>
    <source>
        <strain evidence="1 2">Miyake</strain>
    </source>
</reference>
<evidence type="ECO:0000313" key="1">
    <source>
        <dbReference type="EMBL" id="GBE63331.1"/>
    </source>
</evidence>
<dbReference type="VEuPathDB" id="PiroplasmaDB:BOVATA_048240"/>
<dbReference type="GO" id="GO:0008233">
    <property type="term" value="F:peptidase activity"/>
    <property type="evidence" value="ECO:0007669"/>
    <property type="project" value="UniProtKB-KW"/>
</dbReference>
<dbReference type="RefSeq" id="XP_028869574.1">
    <property type="nucleotide sequence ID" value="XM_029013741.1"/>
</dbReference>
<organism evidence="1 2">
    <name type="scientific">Babesia ovata</name>
    <dbReference type="NCBI Taxonomy" id="189622"/>
    <lineage>
        <taxon>Eukaryota</taxon>
        <taxon>Sar</taxon>
        <taxon>Alveolata</taxon>
        <taxon>Apicomplexa</taxon>
        <taxon>Aconoidasida</taxon>
        <taxon>Piroplasmida</taxon>
        <taxon>Babesiidae</taxon>
        <taxon>Babesia</taxon>
    </lineage>
</organism>
<dbReference type="EMBL" id="BDSA01000033">
    <property type="protein sequence ID" value="GBE63331.1"/>
    <property type="molecule type" value="Genomic_DNA"/>
</dbReference>
<accession>A0A2H6KK20</accession>
<proteinExistence type="predicted"/>
<name>A0A2H6KK20_9APIC</name>
<gene>
    <name evidence="1" type="ORF">BOVATA_048240</name>
</gene>
<dbReference type="AlphaFoldDB" id="A0A2H6KK20"/>
<keyword evidence="2" id="KW-1185">Reference proteome</keyword>
<dbReference type="Proteomes" id="UP000236319">
    <property type="component" value="Unassembled WGS sequence"/>
</dbReference>
<dbReference type="GO" id="GO:0006508">
    <property type="term" value="P:proteolysis"/>
    <property type="evidence" value="ECO:0007669"/>
    <property type="project" value="UniProtKB-KW"/>
</dbReference>
<keyword evidence="1" id="KW-0645">Protease</keyword>
<comment type="caution">
    <text evidence="1">The sequence shown here is derived from an EMBL/GenBank/DDBJ whole genome shotgun (WGS) entry which is preliminary data.</text>
</comment>